<evidence type="ECO:0000256" key="1">
    <source>
        <dbReference type="SAM" id="Phobius"/>
    </source>
</evidence>
<protein>
    <submittedName>
        <fullName evidence="2">Uncharacterized protein</fullName>
    </submittedName>
</protein>
<organism evidence="2">
    <name type="scientific">Herbaspirillum huttiense subsp. nephrolepidis</name>
    <dbReference type="NCBI Taxonomy" id="3075126"/>
    <lineage>
        <taxon>Bacteria</taxon>
        <taxon>Pseudomonadati</taxon>
        <taxon>Pseudomonadota</taxon>
        <taxon>Betaproteobacteria</taxon>
        <taxon>Burkholderiales</taxon>
        <taxon>Oxalobacteraceae</taxon>
        <taxon>Herbaspirillum</taxon>
    </lineage>
</organism>
<gene>
    <name evidence="2" type="ORF">RJN63_28900</name>
</gene>
<dbReference type="RefSeq" id="WP_310839096.1">
    <property type="nucleotide sequence ID" value="NZ_JAVLSM010000027.1"/>
</dbReference>
<keyword evidence="1" id="KW-0812">Transmembrane</keyword>
<keyword evidence="1" id="KW-1133">Transmembrane helix</keyword>
<reference evidence="2" key="1">
    <citation type="submission" date="2023-02" db="EMBL/GenBank/DDBJ databases">
        <title>Description of Herbaspirillum huttiense subsp. nephrolepsisexaltata and Herbaspirillum huttiense subsp. lycopersicon.</title>
        <authorList>
            <person name="Poudel M."/>
            <person name="Sharma A."/>
            <person name="Goss E."/>
            <person name="Tapia J.H."/>
            <person name="Harmon C.M."/>
            <person name="Jones J.B."/>
        </authorList>
    </citation>
    <scope>NUCLEOTIDE SEQUENCE</scope>
    <source>
        <strain evidence="2">NC40101</strain>
    </source>
</reference>
<feature type="transmembrane region" description="Helical" evidence="1">
    <location>
        <begin position="20"/>
        <end position="40"/>
    </location>
</feature>
<comment type="caution">
    <text evidence="2">The sequence shown here is derived from an EMBL/GenBank/DDBJ whole genome shotgun (WGS) entry which is preliminary data.</text>
</comment>
<keyword evidence="1" id="KW-0472">Membrane</keyword>
<proteinExistence type="predicted"/>
<dbReference type="EMBL" id="JAVRAA010000030">
    <property type="protein sequence ID" value="MDT0340878.1"/>
    <property type="molecule type" value="Genomic_DNA"/>
</dbReference>
<dbReference type="AlphaFoldDB" id="A0AAE4GEL1"/>
<evidence type="ECO:0000313" key="2">
    <source>
        <dbReference type="EMBL" id="MDT0340878.1"/>
    </source>
</evidence>
<accession>A0AAE4GEL1</accession>
<name>A0AAE4GEL1_9BURK</name>
<sequence length="49" mass="5509">MSFFRKLWQDLKNGEMHAGALVAELGTIGLVLLLLLLGGVKKLIETFWH</sequence>